<keyword evidence="2" id="KW-1185">Reference proteome</keyword>
<organism evidence="1 2">
    <name type="scientific">Candidatus Enterovibrio escicola</name>
    <dbReference type="NCBI Taxonomy" id="1927127"/>
    <lineage>
        <taxon>Bacteria</taxon>
        <taxon>Pseudomonadati</taxon>
        <taxon>Pseudomonadota</taxon>
        <taxon>Gammaproteobacteria</taxon>
        <taxon>Vibrionales</taxon>
        <taxon>Vibrionaceae</taxon>
        <taxon>Enterovibrio</taxon>
    </lineage>
</organism>
<gene>
    <name evidence="1" type="ORF">BTN49_0907</name>
</gene>
<accession>A0A2A5T708</accession>
<evidence type="ECO:0000313" key="1">
    <source>
        <dbReference type="EMBL" id="PCS23934.1"/>
    </source>
</evidence>
<proteinExistence type="predicted"/>
<dbReference type="AlphaFoldDB" id="A0A2A5T708"/>
<protein>
    <submittedName>
        <fullName evidence="1">Uncharacterized protein</fullName>
    </submittedName>
</protein>
<sequence length="65" mass="7728">MSSQALRIYGSAVFHQFKDYELSEKLQLENGGVNSHFSITEDFVFIEYLSDFTYHHIFQIEEYVK</sequence>
<comment type="caution">
    <text evidence="1">The sequence shown here is derived from an EMBL/GenBank/DDBJ whole genome shotgun (WGS) entry which is preliminary data.</text>
</comment>
<dbReference type="Proteomes" id="UP000219020">
    <property type="component" value="Unassembled WGS sequence"/>
</dbReference>
<reference evidence="2" key="1">
    <citation type="submission" date="2017-04" db="EMBL/GenBank/DDBJ databases">
        <title>Genome evolution of the luminous symbionts of deep sea anglerfish.</title>
        <authorList>
            <person name="Hendry T.A."/>
        </authorList>
    </citation>
    <scope>NUCLEOTIDE SEQUENCE [LARGE SCALE GENOMIC DNA]</scope>
</reference>
<name>A0A2A5T708_9GAMM</name>
<dbReference type="EMBL" id="NBYY01000009">
    <property type="protein sequence ID" value="PCS23934.1"/>
    <property type="molecule type" value="Genomic_DNA"/>
</dbReference>
<evidence type="ECO:0000313" key="2">
    <source>
        <dbReference type="Proteomes" id="UP000219020"/>
    </source>
</evidence>